<name>A0ABX1B3Q3_9ACTN</name>
<sequence length="459" mass="49580">MGQPPHASRMESLAFSVLYTLPEFARGVVIRRPAMVGLIARLRTHDAAQRFCMRLRVRHGGRSVYVRSLRGKVLVLLSQGDVERVLSGSDEVFSLRTKEKARGFSPSQPDSLLLSRGEARLDRHRFNDAVLQPGTVPHSLAPRVEQVVSEELDGVFGREPGAVDWGRLRAGHSRAVLRLTLGDAARDDVRILDALNALRREGNWLGLRPWRNGRVRRLRRVMMTGIERHLAAAGGESLAGTGGESSGGSVETGEGSLAGLAASVPAASGTCPAGQVPHWLMALEVLGTTVFGPTLALLAGHPEHYERARAEALDPGGDRAFLRACLYEALRLWPIVSTMPRVVTAPVDWHGATLPPGTDLVIPVGVHTRNPQIDYADAFTPEAWLDGRAAADWWIVPFSAGPGRCPGSDFGGTVGAAALAALLRQYDFRPVAPRLGPGRPLPKALDPFTLRLYAAPVMR</sequence>
<dbReference type="Gene3D" id="1.10.630.10">
    <property type="entry name" value="Cytochrome P450"/>
    <property type="match status" value="1"/>
</dbReference>
<dbReference type="InterPro" id="IPR036396">
    <property type="entry name" value="Cyt_P450_sf"/>
</dbReference>
<dbReference type="PANTHER" id="PTHR24305:SF166">
    <property type="entry name" value="CYTOCHROME P450 12A4, MITOCHONDRIAL-RELATED"/>
    <property type="match status" value="1"/>
</dbReference>
<evidence type="ECO:0000313" key="2">
    <source>
        <dbReference type="EMBL" id="NJP92006.1"/>
    </source>
</evidence>
<protein>
    <submittedName>
        <fullName evidence="2">Cytochrome P450</fullName>
    </submittedName>
</protein>
<comment type="similarity">
    <text evidence="1">Belongs to the cytochrome P450 family.</text>
</comment>
<dbReference type="SUPFAM" id="SSF48264">
    <property type="entry name" value="Cytochrome P450"/>
    <property type="match status" value="1"/>
</dbReference>
<evidence type="ECO:0000313" key="3">
    <source>
        <dbReference type="Proteomes" id="UP000696294"/>
    </source>
</evidence>
<dbReference type="InterPro" id="IPR001128">
    <property type="entry name" value="Cyt_P450"/>
</dbReference>
<keyword evidence="3" id="KW-1185">Reference proteome</keyword>
<proteinExistence type="inferred from homology"/>
<comment type="caution">
    <text evidence="2">The sequence shown here is derived from an EMBL/GenBank/DDBJ whole genome shotgun (WGS) entry which is preliminary data.</text>
</comment>
<dbReference type="RefSeq" id="WP_168011300.1">
    <property type="nucleotide sequence ID" value="NZ_JAATEP010000014.1"/>
</dbReference>
<dbReference type="Proteomes" id="UP000696294">
    <property type="component" value="Unassembled WGS sequence"/>
</dbReference>
<reference evidence="2 3" key="1">
    <citation type="submission" date="2020-03" db="EMBL/GenBank/DDBJ databases">
        <title>WGS of actinomycetes isolated from Thailand.</title>
        <authorList>
            <person name="Thawai C."/>
        </authorList>
    </citation>
    <scope>NUCLEOTIDE SEQUENCE [LARGE SCALE GENOMIC DNA]</scope>
    <source>
        <strain evidence="2 3">FMUSA5-5</strain>
    </source>
</reference>
<evidence type="ECO:0000256" key="1">
    <source>
        <dbReference type="ARBA" id="ARBA00010617"/>
    </source>
</evidence>
<accession>A0ABX1B3Q3</accession>
<dbReference type="EMBL" id="JAATEP010000014">
    <property type="protein sequence ID" value="NJP92006.1"/>
    <property type="molecule type" value="Genomic_DNA"/>
</dbReference>
<dbReference type="Pfam" id="PF00067">
    <property type="entry name" value="p450"/>
    <property type="match status" value="1"/>
</dbReference>
<gene>
    <name evidence="2" type="ORF">HCN51_21500</name>
</gene>
<organism evidence="2 3">
    <name type="scientific">Nonomuraea composti</name>
    <dbReference type="NCBI Taxonomy" id="2720023"/>
    <lineage>
        <taxon>Bacteria</taxon>
        <taxon>Bacillati</taxon>
        <taxon>Actinomycetota</taxon>
        <taxon>Actinomycetes</taxon>
        <taxon>Streptosporangiales</taxon>
        <taxon>Streptosporangiaceae</taxon>
        <taxon>Nonomuraea</taxon>
    </lineage>
</organism>
<dbReference type="PANTHER" id="PTHR24305">
    <property type="entry name" value="CYTOCHROME P450"/>
    <property type="match status" value="1"/>
</dbReference>
<dbReference type="InterPro" id="IPR050121">
    <property type="entry name" value="Cytochrome_P450_monoxygenase"/>
</dbReference>